<evidence type="ECO:0000256" key="10">
    <source>
        <dbReference type="SAM" id="Phobius"/>
    </source>
</evidence>
<dbReference type="Gene3D" id="6.10.140.1350">
    <property type="match status" value="1"/>
</dbReference>
<dbReference type="PANTHER" id="PTHR48041">
    <property type="entry name" value="ABC TRANSPORTER G FAMILY MEMBER 28"/>
    <property type="match status" value="1"/>
</dbReference>
<keyword evidence="13" id="KW-1185">Reference proteome</keyword>
<feature type="region of interest" description="Disordered" evidence="9">
    <location>
        <begin position="1"/>
        <end position="173"/>
    </location>
</feature>
<dbReference type="Pfam" id="PF00005">
    <property type="entry name" value="ABC_tran"/>
    <property type="match status" value="1"/>
</dbReference>
<feature type="compositionally biased region" description="Polar residues" evidence="9">
    <location>
        <begin position="204"/>
        <end position="223"/>
    </location>
</feature>
<dbReference type="PROSITE" id="PS00211">
    <property type="entry name" value="ABC_TRANSPORTER_1"/>
    <property type="match status" value="1"/>
</dbReference>
<evidence type="ECO:0000313" key="12">
    <source>
        <dbReference type="EMBL" id="CRK94468.1"/>
    </source>
</evidence>
<evidence type="ECO:0000256" key="1">
    <source>
        <dbReference type="ARBA" id="ARBA00004141"/>
    </source>
</evidence>
<dbReference type="Gene3D" id="3.40.50.300">
    <property type="entry name" value="P-loop containing nucleotide triphosphate hydrolases"/>
    <property type="match status" value="1"/>
</dbReference>
<feature type="compositionally biased region" description="Low complexity" evidence="9">
    <location>
        <begin position="224"/>
        <end position="236"/>
    </location>
</feature>
<dbReference type="PROSITE" id="PS50893">
    <property type="entry name" value="ABC_TRANSPORTER_2"/>
    <property type="match status" value="1"/>
</dbReference>
<dbReference type="SMART" id="SM00382">
    <property type="entry name" value="AAA"/>
    <property type="match status" value="1"/>
</dbReference>
<evidence type="ECO:0000256" key="3">
    <source>
        <dbReference type="ARBA" id="ARBA00022448"/>
    </source>
</evidence>
<feature type="transmembrane region" description="Helical" evidence="10">
    <location>
        <begin position="1401"/>
        <end position="1421"/>
    </location>
</feature>
<proteinExistence type="inferred from homology"/>
<evidence type="ECO:0000256" key="8">
    <source>
        <dbReference type="ARBA" id="ARBA00023136"/>
    </source>
</evidence>
<keyword evidence="6" id="KW-0067">ATP-binding</keyword>
<feature type="region of interest" description="Disordered" evidence="9">
    <location>
        <begin position="186"/>
        <end position="236"/>
    </location>
</feature>
<keyword evidence="8 10" id="KW-0472">Membrane</keyword>
<feature type="domain" description="ABC transporter" evidence="11">
    <location>
        <begin position="935"/>
        <end position="1175"/>
    </location>
</feature>
<dbReference type="Pfam" id="PF01061">
    <property type="entry name" value="ABC2_membrane"/>
    <property type="match status" value="1"/>
</dbReference>
<dbReference type="SUPFAM" id="SSF52540">
    <property type="entry name" value="P-loop containing nucleoside triphosphate hydrolases"/>
    <property type="match status" value="1"/>
</dbReference>
<evidence type="ECO:0000256" key="4">
    <source>
        <dbReference type="ARBA" id="ARBA00022692"/>
    </source>
</evidence>
<gene>
    <name evidence="12" type="ORF">CLUMA_CG007974</name>
</gene>
<keyword evidence="4 10" id="KW-0812">Transmembrane</keyword>
<feature type="compositionally biased region" description="Polar residues" evidence="9">
    <location>
        <begin position="21"/>
        <end position="43"/>
    </location>
</feature>
<dbReference type="Pfam" id="PF19055">
    <property type="entry name" value="ABC2_membrane_7"/>
    <property type="match status" value="1"/>
</dbReference>
<feature type="compositionally biased region" description="Low complexity" evidence="9">
    <location>
        <begin position="186"/>
        <end position="198"/>
    </location>
</feature>
<comment type="similarity">
    <text evidence="2">Belongs to the ABC transporter superfamily. ABCG family. Eye pigment precursor importer (TC 3.A.1.204) subfamily.</text>
</comment>
<dbReference type="InterPro" id="IPR027417">
    <property type="entry name" value="P-loop_NTPase"/>
</dbReference>
<protein>
    <submittedName>
        <fullName evidence="12">CLUMA_CG007974, isoform A</fullName>
    </submittedName>
</protein>
<dbReference type="FunFam" id="3.40.50.300:FF:001077">
    <property type="entry name" value="Uncharacterized protein, isoform A"/>
    <property type="match status" value="1"/>
</dbReference>
<feature type="transmembrane region" description="Helical" evidence="10">
    <location>
        <begin position="1368"/>
        <end position="1389"/>
    </location>
</feature>
<dbReference type="Pfam" id="PF15967">
    <property type="entry name" value="Nucleoporin_FG2"/>
    <property type="match status" value="1"/>
</dbReference>
<organism evidence="12 13">
    <name type="scientific">Clunio marinus</name>
    <dbReference type="NCBI Taxonomy" id="568069"/>
    <lineage>
        <taxon>Eukaryota</taxon>
        <taxon>Metazoa</taxon>
        <taxon>Ecdysozoa</taxon>
        <taxon>Arthropoda</taxon>
        <taxon>Hexapoda</taxon>
        <taxon>Insecta</taxon>
        <taxon>Pterygota</taxon>
        <taxon>Neoptera</taxon>
        <taxon>Endopterygota</taxon>
        <taxon>Diptera</taxon>
        <taxon>Nematocera</taxon>
        <taxon>Chironomoidea</taxon>
        <taxon>Chironomidae</taxon>
        <taxon>Clunio</taxon>
    </lineage>
</organism>
<feature type="transmembrane region" description="Helical" evidence="10">
    <location>
        <begin position="1294"/>
        <end position="1314"/>
    </location>
</feature>
<feature type="region of interest" description="Disordered" evidence="9">
    <location>
        <begin position="514"/>
        <end position="546"/>
    </location>
</feature>
<feature type="transmembrane region" description="Helical" evidence="10">
    <location>
        <begin position="1335"/>
        <end position="1356"/>
    </location>
</feature>
<dbReference type="CDD" id="cd03213">
    <property type="entry name" value="ABCG_EPDR"/>
    <property type="match status" value="1"/>
</dbReference>
<dbReference type="STRING" id="568069.A0A1J1I4F6"/>
<name>A0A1J1I4F6_9DIPT</name>
<dbReference type="InterPro" id="IPR050352">
    <property type="entry name" value="ABCG_transporters"/>
</dbReference>
<feature type="compositionally biased region" description="Polar residues" evidence="9">
    <location>
        <begin position="518"/>
        <end position="546"/>
    </location>
</feature>
<dbReference type="Proteomes" id="UP000183832">
    <property type="component" value="Unassembled WGS sequence"/>
</dbReference>
<dbReference type="GO" id="GO:0005524">
    <property type="term" value="F:ATP binding"/>
    <property type="evidence" value="ECO:0007669"/>
    <property type="project" value="UniProtKB-KW"/>
</dbReference>
<keyword evidence="5" id="KW-0547">Nucleotide-binding</keyword>
<dbReference type="PANTHER" id="PTHR48041:SF133">
    <property type="entry name" value="GH24286P"/>
    <property type="match status" value="1"/>
</dbReference>
<dbReference type="EMBL" id="CVRI01000039">
    <property type="protein sequence ID" value="CRK94468.1"/>
    <property type="molecule type" value="Genomic_DNA"/>
</dbReference>
<feature type="transmembrane region" description="Helical" evidence="10">
    <location>
        <begin position="1484"/>
        <end position="1504"/>
    </location>
</feature>
<feature type="transmembrane region" description="Helical" evidence="10">
    <location>
        <begin position="1260"/>
        <end position="1282"/>
    </location>
</feature>
<evidence type="ECO:0000313" key="13">
    <source>
        <dbReference type="Proteomes" id="UP000183832"/>
    </source>
</evidence>
<evidence type="ECO:0000256" key="9">
    <source>
        <dbReference type="SAM" id="MobiDB-lite"/>
    </source>
</evidence>
<dbReference type="Pfam" id="PF05024">
    <property type="entry name" value="Gpi1"/>
    <property type="match status" value="1"/>
</dbReference>
<feature type="transmembrane region" description="Helical" evidence="10">
    <location>
        <begin position="735"/>
        <end position="754"/>
    </location>
</feature>
<keyword evidence="7 10" id="KW-1133">Transmembrane helix</keyword>
<dbReference type="InterPro" id="IPR043926">
    <property type="entry name" value="ABCG_dom"/>
</dbReference>
<feature type="transmembrane region" description="Helical" evidence="10">
    <location>
        <begin position="897"/>
        <end position="921"/>
    </location>
</feature>
<reference evidence="12 13" key="1">
    <citation type="submission" date="2015-04" db="EMBL/GenBank/DDBJ databases">
        <authorList>
            <person name="Syromyatnikov M.Y."/>
            <person name="Popov V.N."/>
        </authorList>
    </citation>
    <scope>NUCLEOTIDE SEQUENCE [LARGE SCALE GENOMIC DNA]</scope>
</reference>
<feature type="compositionally biased region" description="Low complexity" evidence="9">
    <location>
        <begin position="1"/>
        <end position="15"/>
    </location>
</feature>
<feature type="compositionally biased region" description="Polar residues" evidence="9">
    <location>
        <begin position="95"/>
        <end position="137"/>
    </location>
</feature>
<dbReference type="InterPro" id="IPR007720">
    <property type="entry name" value="PigQ/GPI1"/>
</dbReference>
<feature type="region of interest" description="Disordered" evidence="9">
    <location>
        <begin position="252"/>
        <end position="284"/>
    </location>
</feature>
<evidence type="ECO:0000259" key="11">
    <source>
        <dbReference type="PROSITE" id="PS50893"/>
    </source>
</evidence>
<dbReference type="GO" id="GO:0140359">
    <property type="term" value="F:ABC-type transporter activity"/>
    <property type="evidence" value="ECO:0007669"/>
    <property type="project" value="InterPro"/>
</dbReference>
<feature type="compositionally biased region" description="Polar residues" evidence="9">
    <location>
        <begin position="51"/>
        <end position="85"/>
    </location>
</feature>
<dbReference type="InterPro" id="IPR013525">
    <property type="entry name" value="ABC2_TM"/>
</dbReference>
<dbReference type="GO" id="GO:0016887">
    <property type="term" value="F:ATP hydrolysis activity"/>
    <property type="evidence" value="ECO:0007669"/>
    <property type="project" value="InterPro"/>
</dbReference>
<feature type="compositionally biased region" description="Low complexity" evidence="9">
    <location>
        <begin position="138"/>
        <end position="158"/>
    </location>
</feature>
<evidence type="ECO:0000256" key="6">
    <source>
        <dbReference type="ARBA" id="ARBA00022840"/>
    </source>
</evidence>
<dbReference type="OrthoDB" id="66620at2759"/>
<keyword evidence="3" id="KW-0813">Transport</keyword>
<dbReference type="GO" id="GO:0006506">
    <property type="term" value="P:GPI anchor biosynthetic process"/>
    <property type="evidence" value="ECO:0007669"/>
    <property type="project" value="InterPro"/>
</dbReference>
<comment type="subcellular location">
    <subcellularLocation>
        <location evidence="1">Membrane</location>
        <topology evidence="1">Multi-pass membrane protein</topology>
    </subcellularLocation>
</comment>
<dbReference type="GO" id="GO:0005886">
    <property type="term" value="C:plasma membrane"/>
    <property type="evidence" value="ECO:0007669"/>
    <property type="project" value="TreeGrafter"/>
</dbReference>
<dbReference type="InterPro" id="IPR003439">
    <property type="entry name" value="ABC_transporter-like_ATP-bd"/>
</dbReference>
<evidence type="ECO:0000256" key="5">
    <source>
        <dbReference type="ARBA" id="ARBA00022741"/>
    </source>
</evidence>
<evidence type="ECO:0000256" key="2">
    <source>
        <dbReference type="ARBA" id="ARBA00005814"/>
    </source>
</evidence>
<accession>A0A1J1I4F6</accession>
<dbReference type="InterPro" id="IPR017871">
    <property type="entry name" value="ABC_transporter-like_CS"/>
</dbReference>
<evidence type="ECO:0000256" key="7">
    <source>
        <dbReference type="ARBA" id="ARBA00022989"/>
    </source>
</evidence>
<sequence>MSGFSFGTPSTTTSTLPAFGAQSTPTMSFGTGQANPANMSLGTPKTGGFNFGSSTPATQSSGFSLPTVQPQPSSGFSFGTPTATVQPQPQQPQPSTGISFGTQQQQPSTGISFGAQQPSTGISFGTQQPSTGISFGAQQTSTTQPLSLSTSASQAQPTGFSFGQSSTATSTTSSLPAASLSLGVTPLTQQSQPQQPSTGLTFGLPSTQTTSVTSSAPTLSFGSATPATTTGLNLTLNPTKTATAGISFGLAQPQPQQQQPSTQSSFFGMSQPQQPQQQLSLLPTQSTPATSTIVQQNVGLGGIDMNATQPKATEGKSESTKVKETQVPKEIIQTVDDFKTYLKLQKTLSAEIVRTTDRKLKSVSSEIQRLNCVVQDAAINVDNNKLAIKLLRSDTSKIIQHADMAQRTHETPSGLQFENIMPQIYFNELIHKYEHDLLTLKHQVELTEKHLQSLSNPQNFSAQDLKRGLQQIHESFIALAGRLQETHTKVETQKEQHLNLRKFLLRDNKNVFEESQEKQNSSSLNTSKVQFGPNPFSNSHHGLNFSNQSGRQWTGNQQTVTNPSWPTNQTANSMSFFGVKNSSVSRYEHSRLKFLGSFGESYHEDDEIRITTNERNEIVDILVHDLDKKCRQEILIIHYDKERFLKCYDELYNPVASEENFAIFIAKALKTEQEKTNEGNFFDYLSEQTHNFLIAFSSLSAKVLNPIFQVFNRTVTYQHCSNWRSCLNDGQSRNGFIVLDVLLGILVFLLMNHIQHTGKYFMDLTELIVNRLRILLEMLDGSPAGLKLNVQLNNFLLSCFMYHVELWWNFIVIVEPAVHYLFLPITIFGLMGFSFQCAMLCDVITLITLHAHCFYIYAAMLFKLELYSIRSLLRIVLGRRLNVLKNRVESQTYTNRQLFLATLFFTTLLFLLPTIIIYYLVFASKASQMASGINVQFEELSYKVKCGTINKIDKTILNGINGEFRGNELSVIMGPSGCGKTSLLNVLTGFVNEGIEGTLRINGSKSMFKSIRNQSAYIMQDQTLYSLLTVHESMMFAIKFKTGKAMNTKDQINKCNETLKRLGLFNQSQLYVKNLSGGQQKRLSIAIEIVDDPKILFLDEPTTGLDSSSSTQCLSLLKQLSQEGKTIICTIHAPSALMFEKFDHIYVLAEGSCIYQGSSRNVVPFLTSLDLICPESYNPADYVLEISTNDYGFHNQRLTKCIQNGLNEEFRNQTKDDQIKNYLELLPTKKKSKYSATFFYQFSLLLQRNFTLIRRDKSNVIMRFMVSFIMAVFCGCFFFSVGQSATRIFDNFKYIYVSSQFLTYSAYYSIMVKFPLDLPILRREHFNRWYATGSYYLALSIGDSPVSIIYVLIYYGVSYIMTGQPLEFHRVTLVISVCIINSFVAQAYGMLAGSLGGLMKTLIIAMFIMVLHITFAGVLVLEKDAIPPMSWFFDYDFLKHTNDVLLFAAFGWNRKRLDCIDEFYCHFEKPEKFLKMIGTPKNPISNFFTIFPIVFIIVHLLTFFNMNRLIKRSK</sequence>
<dbReference type="InterPro" id="IPR003593">
    <property type="entry name" value="AAA+_ATPase"/>
</dbReference>